<evidence type="ECO:0000313" key="2">
    <source>
        <dbReference type="Proteomes" id="UP000483035"/>
    </source>
</evidence>
<organism evidence="1 2">
    <name type="scientific">Rhizobium lusitanum</name>
    <dbReference type="NCBI Taxonomy" id="293958"/>
    <lineage>
        <taxon>Bacteria</taxon>
        <taxon>Pseudomonadati</taxon>
        <taxon>Pseudomonadota</taxon>
        <taxon>Alphaproteobacteria</taxon>
        <taxon>Hyphomicrobiales</taxon>
        <taxon>Rhizobiaceae</taxon>
        <taxon>Rhizobium/Agrobacterium group</taxon>
        <taxon>Rhizobium</taxon>
    </lineage>
</organism>
<comment type="caution">
    <text evidence="1">The sequence shown here is derived from an EMBL/GenBank/DDBJ whole genome shotgun (WGS) entry which is preliminary data.</text>
</comment>
<dbReference type="EMBL" id="WUEY01000008">
    <property type="protein sequence ID" value="NEI71657.1"/>
    <property type="molecule type" value="Genomic_DNA"/>
</dbReference>
<reference evidence="1 2" key="1">
    <citation type="submission" date="2019-12" db="EMBL/GenBank/DDBJ databases">
        <title>Rhizobium genotypes associated with high levels of biological nitrogen fixation by grain legumes in a temperate-maritime cropping system.</title>
        <authorList>
            <person name="Maluk M."/>
            <person name="Francesc Ferrando Molina F."/>
            <person name="Lopez Del Egido L."/>
            <person name="Lafos M."/>
            <person name="Langarica-Fuentes A."/>
            <person name="Gebre Yohannes G."/>
            <person name="Young M.W."/>
            <person name="Martin P."/>
            <person name="Gantlett R."/>
            <person name="Kenicer G."/>
            <person name="Hawes C."/>
            <person name="Begg G.S."/>
            <person name="Quilliam R.S."/>
            <person name="Squire G.R."/>
            <person name="Poole P.S."/>
            <person name="Young P.W."/>
            <person name="Iannetta P.M."/>
            <person name="James E.K."/>
        </authorList>
    </citation>
    <scope>NUCLEOTIDE SEQUENCE [LARGE SCALE GENOMIC DNA]</scope>
    <source>
        <strain evidence="1 2">JHI1118</strain>
    </source>
</reference>
<name>A0A6L9UBZ1_9HYPH</name>
<evidence type="ECO:0000313" key="1">
    <source>
        <dbReference type="EMBL" id="NEI71657.1"/>
    </source>
</evidence>
<sequence length="60" mass="6674">MSSQAANVIDFQAYRDARDRSVATSPSEDPVLPVQPFLMWVPYIGFIPVVPFGKQQNYGA</sequence>
<dbReference type="Proteomes" id="UP000483035">
    <property type="component" value="Unassembled WGS sequence"/>
</dbReference>
<protein>
    <submittedName>
        <fullName evidence="1">Uncharacterized protein</fullName>
    </submittedName>
</protein>
<gene>
    <name evidence="1" type="ORF">GR212_18910</name>
</gene>
<proteinExistence type="predicted"/>
<dbReference type="AlphaFoldDB" id="A0A6L9UBZ1"/>
<dbReference type="RefSeq" id="WP_163988220.1">
    <property type="nucleotide sequence ID" value="NZ_WUEY01000008.1"/>
</dbReference>
<accession>A0A6L9UBZ1</accession>